<reference evidence="1 2" key="1">
    <citation type="submission" date="2015-01" db="EMBL/GenBank/DDBJ databases">
        <title>The Genome Sequence of Exophiala oligosperma CBS72588.</title>
        <authorList>
            <consortium name="The Broad Institute Genomics Platform"/>
            <person name="Cuomo C."/>
            <person name="de Hoog S."/>
            <person name="Gorbushina A."/>
            <person name="Stielow B."/>
            <person name="Teixiera M."/>
            <person name="Abouelleil A."/>
            <person name="Chapman S.B."/>
            <person name="Priest M."/>
            <person name="Young S.K."/>
            <person name="Wortman J."/>
            <person name="Nusbaum C."/>
            <person name="Birren B."/>
        </authorList>
    </citation>
    <scope>NUCLEOTIDE SEQUENCE [LARGE SCALE GENOMIC DNA]</scope>
    <source>
        <strain evidence="1 2">CBS 72588</strain>
    </source>
</reference>
<dbReference type="VEuPathDB" id="FungiDB:PV06_11498"/>
<sequence length="179" mass="20797">MYLQGKQLMQSREISREDDIDFITYHVTAAAYTLRGEMLRLAVSHVLLGFQAALNVGLNNQDRWYTTPLELVPRKALWWTLYFQDKYITEKCGIAYFIRESEVAVSDFRAGVVDGPGDREIDAPKRELLQNFVIYCKLWTQIWDDFFAPGARRAGKWDEIEIMDARITASQQQTPPRLI</sequence>
<dbReference type="HOGENOM" id="CLU_1503447_0_0_1"/>
<organism evidence="1 2">
    <name type="scientific">Exophiala oligosperma</name>
    <dbReference type="NCBI Taxonomy" id="215243"/>
    <lineage>
        <taxon>Eukaryota</taxon>
        <taxon>Fungi</taxon>
        <taxon>Dikarya</taxon>
        <taxon>Ascomycota</taxon>
        <taxon>Pezizomycotina</taxon>
        <taxon>Eurotiomycetes</taxon>
        <taxon>Chaetothyriomycetidae</taxon>
        <taxon>Chaetothyriales</taxon>
        <taxon>Herpotrichiellaceae</taxon>
        <taxon>Exophiala</taxon>
    </lineage>
</organism>
<dbReference type="RefSeq" id="XP_016256443.1">
    <property type="nucleotide sequence ID" value="XM_016413185.1"/>
</dbReference>
<dbReference type="EMBL" id="KN847367">
    <property type="protein sequence ID" value="KIW36227.1"/>
    <property type="molecule type" value="Genomic_DNA"/>
</dbReference>
<protein>
    <recommendedName>
        <fullName evidence="3">Transcription factor domain-containing protein</fullName>
    </recommendedName>
</protein>
<evidence type="ECO:0008006" key="3">
    <source>
        <dbReference type="Google" id="ProtNLM"/>
    </source>
</evidence>
<evidence type="ECO:0000313" key="2">
    <source>
        <dbReference type="Proteomes" id="UP000053342"/>
    </source>
</evidence>
<dbReference type="OrthoDB" id="4320670at2759"/>
<evidence type="ECO:0000313" key="1">
    <source>
        <dbReference type="EMBL" id="KIW36227.1"/>
    </source>
</evidence>
<accession>A0A0D2BFE3</accession>
<proteinExistence type="predicted"/>
<name>A0A0D2BFE3_9EURO</name>
<dbReference type="AlphaFoldDB" id="A0A0D2BFE3"/>
<dbReference type="GeneID" id="27363572"/>
<dbReference type="Proteomes" id="UP000053342">
    <property type="component" value="Unassembled WGS sequence"/>
</dbReference>
<dbReference type="CDD" id="cd12148">
    <property type="entry name" value="fungal_TF_MHR"/>
    <property type="match status" value="1"/>
</dbReference>
<gene>
    <name evidence="1" type="ORF">PV06_11498</name>
</gene>
<keyword evidence="2" id="KW-1185">Reference proteome</keyword>